<gene>
    <name evidence="7" type="ORF">S06H3_11484</name>
</gene>
<feature type="transmembrane region" description="Helical" evidence="5">
    <location>
        <begin position="12"/>
        <end position="30"/>
    </location>
</feature>
<feature type="non-terminal residue" evidence="7">
    <location>
        <position position="185"/>
    </location>
</feature>
<feature type="non-terminal residue" evidence="7">
    <location>
        <position position="1"/>
    </location>
</feature>
<dbReference type="PANTHER" id="PTHR23528">
    <property type="match status" value="1"/>
</dbReference>
<feature type="transmembrane region" description="Helical" evidence="5">
    <location>
        <begin position="142"/>
        <end position="161"/>
    </location>
</feature>
<name>X1LAF2_9ZZZZ</name>
<evidence type="ECO:0000256" key="4">
    <source>
        <dbReference type="ARBA" id="ARBA00023136"/>
    </source>
</evidence>
<dbReference type="GO" id="GO:0016020">
    <property type="term" value="C:membrane"/>
    <property type="evidence" value="ECO:0007669"/>
    <property type="project" value="UniProtKB-SubCell"/>
</dbReference>
<dbReference type="InterPro" id="IPR020846">
    <property type="entry name" value="MFS_dom"/>
</dbReference>
<accession>X1LAF2</accession>
<organism evidence="7">
    <name type="scientific">marine sediment metagenome</name>
    <dbReference type="NCBI Taxonomy" id="412755"/>
    <lineage>
        <taxon>unclassified sequences</taxon>
        <taxon>metagenomes</taxon>
        <taxon>ecological metagenomes</taxon>
    </lineage>
</organism>
<evidence type="ECO:0000256" key="2">
    <source>
        <dbReference type="ARBA" id="ARBA00022692"/>
    </source>
</evidence>
<evidence type="ECO:0000256" key="3">
    <source>
        <dbReference type="ARBA" id="ARBA00022989"/>
    </source>
</evidence>
<dbReference type="Pfam" id="PF13347">
    <property type="entry name" value="MFS_2"/>
    <property type="match status" value="1"/>
</dbReference>
<dbReference type="SUPFAM" id="SSF103473">
    <property type="entry name" value="MFS general substrate transporter"/>
    <property type="match status" value="1"/>
</dbReference>
<dbReference type="GO" id="GO:0022857">
    <property type="term" value="F:transmembrane transporter activity"/>
    <property type="evidence" value="ECO:0007669"/>
    <property type="project" value="InterPro"/>
</dbReference>
<sequence length="185" mass="19802">EGKRGLASGMKILLEIGGGIALLGLIGPFMDRYFAGEGGSWLWLSLEGGSWLWLSLGLLAIILLGAMIATVLTVKEPPGTGAPKLSLPSFLYKTFKIDVRANRDFVWFIVSRLFIVMALAPLQTFTLYFIKDVADVPNPAEVTANLLIVVGITMLAVIYPAGRLSDRVGRKPIAVFAGLLGALGI</sequence>
<keyword evidence="4 5" id="KW-0472">Membrane</keyword>
<dbReference type="InterPro" id="IPR036259">
    <property type="entry name" value="MFS_trans_sf"/>
</dbReference>
<proteinExistence type="predicted"/>
<comment type="caution">
    <text evidence="7">The sequence shown here is derived from an EMBL/GenBank/DDBJ whole genome shotgun (WGS) entry which is preliminary data.</text>
</comment>
<evidence type="ECO:0000259" key="6">
    <source>
        <dbReference type="PROSITE" id="PS50850"/>
    </source>
</evidence>
<feature type="transmembrane region" description="Helical" evidence="5">
    <location>
        <begin position="105"/>
        <end position="130"/>
    </location>
</feature>
<feature type="transmembrane region" description="Helical" evidence="5">
    <location>
        <begin position="50"/>
        <end position="74"/>
    </location>
</feature>
<evidence type="ECO:0000313" key="7">
    <source>
        <dbReference type="EMBL" id="GAI16302.1"/>
    </source>
</evidence>
<protein>
    <recommendedName>
        <fullName evidence="6">Major facilitator superfamily (MFS) profile domain-containing protein</fullName>
    </recommendedName>
</protein>
<keyword evidence="2 5" id="KW-0812">Transmembrane</keyword>
<dbReference type="PROSITE" id="PS00216">
    <property type="entry name" value="SUGAR_TRANSPORT_1"/>
    <property type="match status" value="1"/>
</dbReference>
<feature type="domain" description="Major facilitator superfamily (MFS) profile" evidence="6">
    <location>
        <begin position="1"/>
        <end position="185"/>
    </location>
</feature>
<keyword evidence="3 5" id="KW-1133">Transmembrane helix</keyword>
<dbReference type="Gene3D" id="1.20.1250.20">
    <property type="entry name" value="MFS general substrate transporter like domains"/>
    <property type="match status" value="1"/>
</dbReference>
<dbReference type="AlphaFoldDB" id="X1LAF2"/>
<dbReference type="EMBL" id="BARV01005577">
    <property type="protein sequence ID" value="GAI16302.1"/>
    <property type="molecule type" value="Genomic_DNA"/>
</dbReference>
<reference evidence="7" key="1">
    <citation type="journal article" date="2014" name="Front. Microbiol.">
        <title>High frequency of phylogenetically diverse reductive dehalogenase-homologous genes in deep subseafloor sedimentary metagenomes.</title>
        <authorList>
            <person name="Kawai M."/>
            <person name="Futagami T."/>
            <person name="Toyoda A."/>
            <person name="Takaki Y."/>
            <person name="Nishi S."/>
            <person name="Hori S."/>
            <person name="Arai W."/>
            <person name="Tsubouchi T."/>
            <person name="Morono Y."/>
            <person name="Uchiyama I."/>
            <person name="Ito T."/>
            <person name="Fujiyama A."/>
            <person name="Inagaki F."/>
            <person name="Takami H."/>
        </authorList>
    </citation>
    <scope>NUCLEOTIDE SEQUENCE</scope>
    <source>
        <strain evidence="7">Expedition CK06-06</strain>
    </source>
</reference>
<evidence type="ECO:0000256" key="1">
    <source>
        <dbReference type="ARBA" id="ARBA00004141"/>
    </source>
</evidence>
<dbReference type="InterPro" id="IPR005829">
    <property type="entry name" value="Sugar_transporter_CS"/>
</dbReference>
<evidence type="ECO:0000256" key="5">
    <source>
        <dbReference type="SAM" id="Phobius"/>
    </source>
</evidence>
<dbReference type="PANTHER" id="PTHR23528:SF1">
    <property type="entry name" value="MAJOR FACILITATOR SUPERFAMILY (MFS) PROFILE DOMAIN-CONTAINING PROTEIN"/>
    <property type="match status" value="1"/>
</dbReference>
<comment type="subcellular location">
    <subcellularLocation>
        <location evidence="1">Membrane</location>
        <topology evidence="1">Multi-pass membrane protein</topology>
    </subcellularLocation>
</comment>
<dbReference type="PROSITE" id="PS50850">
    <property type="entry name" value="MFS"/>
    <property type="match status" value="1"/>
</dbReference>